<feature type="compositionally biased region" description="Pro residues" evidence="1">
    <location>
        <begin position="189"/>
        <end position="211"/>
    </location>
</feature>
<evidence type="ECO:0000313" key="2">
    <source>
        <dbReference type="EMBL" id="MEU7072417.1"/>
    </source>
</evidence>
<organism evidence="2 3">
    <name type="scientific">Streptomyces narbonensis</name>
    <dbReference type="NCBI Taxonomy" id="67333"/>
    <lineage>
        <taxon>Bacteria</taxon>
        <taxon>Bacillati</taxon>
        <taxon>Actinomycetota</taxon>
        <taxon>Actinomycetes</taxon>
        <taxon>Kitasatosporales</taxon>
        <taxon>Streptomycetaceae</taxon>
        <taxon>Streptomyces</taxon>
    </lineage>
</organism>
<evidence type="ECO:0000313" key="3">
    <source>
        <dbReference type="Proteomes" id="UP001551329"/>
    </source>
</evidence>
<feature type="region of interest" description="Disordered" evidence="1">
    <location>
        <begin position="186"/>
        <end position="222"/>
    </location>
</feature>
<dbReference type="RefSeq" id="WP_360019880.1">
    <property type="nucleotide sequence ID" value="NZ_JBEZAE010000012.1"/>
</dbReference>
<dbReference type="InterPro" id="IPR010982">
    <property type="entry name" value="Lambda_DNA-bd_dom_sf"/>
</dbReference>
<proteinExistence type="predicted"/>
<dbReference type="SUPFAM" id="SSF47413">
    <property type="entry name" value="lambda repressor-like DNA-binding domains"/>
    <property type="match status" value="1"/>
</dbReference>
<sequence length="581" mass="61469">MGTEEILRLTVAALMARSGERQGDLAAGLGQSQAQVSRKQGGRAHWSLEDVDLLAAHYRLHVLDLMAGPTHAAGVLHGSVASLQPAGVQPLPARTEALAVTPDLDEGVLEGGRPGSAADLVGDSRNPAVRGRVGASSGVPPVEPPAAPTQSCVLCGQPTQHELEGFPQHLTAEDCAAAMSAANSLPTAGPGPVPAKAPAPASAPPAEPTPPAESTAPVTASVPAEPAAPVDLAVPAEPAATVTEAVSPAPAVPGPPGTRRTAPAYASETLVEQITDRVHDVLAACTGDMEAARAELIKLAIPDVMTLLKASRVGGRYEHSEFPPTREILRKKSQKGADEIWEGRPKWRNSELFAAAKRGEEIEVTALDMNAAYLSALKAWLPIGQLKEDTSGVHDPKKAGVHLVTPAAWEHTDLPNPLGNRMEPGQLWVSESTLRLLLDCARQGLSEAPVIHRSLVSGASEALLEKLRRALAESRKSALEDGDELTVAYVKAMYSKFVSTIGESSANRELRRPDWMHIIRAKAFANLWMKANKARKAGLQVVEISGTDELHVVGDWRTVFPEGRDLNQVKEKTVYILGGKR</sequence>
<name>A0ABV3CC89_9ACTN</name>
<keyword evidence="2" id="KW-0012">Acyltransferase</keyword>
<dbReference type="GO" id="GO:0016746">
    <property type="term" value="F:acyltransferase activity"/>
    <property type="evidence" value="ECO:0007669"/>
    <property type="project" value="UniProtKB-KW"/>
</dbReference>
<dbReference type="EMBL" id="JBEZAE010000012">
    <property type="protein sequence ID" value="MEU7072417.1"/>
    <property type="molecule type" value="Genomic_DNA"/>
</dbReference>
<dbReference type="Proteomes" id="UP001551329">
    <property type="component" value="Unassembled WGS sequence"/>
</dbReference>
<keyword evidence="3" id="KW-1185">Reference proteome</keyword>
<reference evidence="2 3" key="1">
    <citation type="submission" date="2024-06" db="EMBL/GenBank/DDBJ databases">
        <title>The Natural Products Discovery Center: Release of the First 8490 Sequenced Strains for Exploring Actinobacteria Biosynthetic Diversity.</title>
        <authorList>
            <person name="Kalkreuter E."/>
            <person name="Kautsar S.A."/>
            <person name="Yang D."/>
            <person name="Bader C.D."/>
            <person name="Teijaro C.N."/>
            <person name="Fluegel L."/>
            <person name="Davis C.M."/>
            <person name="Simpson J.R."/>
            <person name="Lauterbach L."/>
            <person name="Steele A.D."/>
            <person name="Gui C."/>
            <person name="Meng S."/>
            <person name="Li G."/>
            <person name="Viehrig K."/>
            <person name="Ye F."/>
            <person name="Su P."/>
            <person name="Kiefer A.F."/>
            <person name="Nichols A."/>
            <person name="Cepeda A.J."/>
            <person name="Yan W."/>
            <person name="Fan B."/>
            <person name="Jiang Y."/>
            <person name="Adhikari A."/>
            <person name="Zheng C.-J."/>
            <person name="Schuster L."/>
            <person name="Cowan T.M."/>
            <person name="Smanski M.J."/>
            <person name="Chevrette M.G."/>
            <person name="De Carvalho L.P.S."/>
            <person name="Shen B."/>
        </authorList>
    </citation>
    <scope>NUCLEOTIDE SEQUENCE [LARGE SCALE GENOMIC DNA]</scope>
    <source>
        <strain evidence="2 3">NPDC045974</strain>
    </source>
</reference>
<evidence type="ECO:0000256" key="1">
    <source>
        <dbReference type="SAM" id="MobiDB-lite"/>
    </source>
</evidence>
<comment type="caution">
    <text evidence="2">The sequence shown here is derived from an EMBL/GenBank/DDBJ whole genome shotgun (WGS) entry which is preliminary data.</text>
</comment>
<protein>
    <submittedName>
        <fullName evidence="2">Acyltransferase</fullName>
    </submittedName>
</protein>
<keyword evidence="2" id="KW-0808">Transferase</keyword>
<gene>
    <name evidence="2" type="ORF">AB0A88_20055</name>
</gene>
<accession>A0ABV3CC89</accession>
<feature type="region of interest" description="Disordered" evidence="1">
    <location>
        <begin position="105"/>
        <end position="126"/>
    </location>
</feature>